<gene>
    <name evidence="2" type="ORF">QBC38DRAFT_528673</name>
</gene>
<evidence type="ECO:0000313" key="3">
    <source>
        <dbReference type="Proteomes" id="UP001301958"/>
    </source>
</evidence>
<reference evidence="2" key="1">
    <citation type="journal article" date="2023" name="Mol. Phylogenet. Evol.">
        <title>Genome-scale phylogeny and comparative genomics of the fungal order Sordariales.</title>
        <authorList>
            <person name="Hensen N."/>
            <person name="Bonometti L."/>
            <person name="Westerberg I."/>
            <person name="Brannstrom I.O."/>
            <person name="Guillou S."/>
            <person name="Cros-Aarteil S."/>
            <person name="Calhoun S."/>
            <person name="Haridas S."/>
            <person name="Kuo A."/>
            <person name="Mondo S."/>
            <person name="Pangilinan J."/>
            <person name="Riley R."/>
            <person name="LaButti K."/>
            <person name="Andreopoulos B."/>
            <person name="Lipzen A."/>
            <person name="Chen C."/>
            <person name="Yan M."/>
            <person name="Daum C."/>
            <person name="Ng V."/>
            <person name="Clum A."/>
            <person name="Steindorff A."/>
            <person name="Ohm R.A."/>
            <person name="Martin F."/>
            <person name="Silar P."/>
            <person name="Natvig D.O."/>
            <person name="Lalanne C."/>
            <person name="Gautier V."/>
            <person name="Ament-Velasquez S.L."/>
            <person name="Kruys A."/>
            <person name="Hutchinson M.I."/>
            <person name="Powell A.J."/>
            <person name="Barry K."/>
            <person name="Miller A.N."/>
            <person name="Grigoriev I.V."/>
            <person name="Debuchy R."/>
            <person name="Gladieux P."/>
            <person name="Hiltunen Thoren M."/>
            <person name="Johannesson H."/>
        </authorList>
    </citation>
    <scope>NUCLEOTIDE SEQUENCE</scope>
    <source>
        <strain evidence="2">CBS 990.96</strain>
    </source>
</reference>
<accession>A0AAN7BXR4</accession>
<proteinExistence type="predicted"/>
<dbReference type="EMBL" id="MU865292">
    <property type="protein sequence ID" value="KAK4231598.1"/>
    <property type="molecule type" value="Genomic_DNA"/>
</dbReference>
<feature type="compositionally biased region" description="Pro residues" evidence="1">
    <location>
        <begin position="50"/>
        <end position="66"/>
    </location>
</feature>
<feature type="compositionally biased region" description="Pro residues" evidence="1">
    <location>
        <begin position="134"/>
        <end position="148"/>
    </location>
</feature>
<name>A0AAN7BXR4_9PEZI</name>
<comment type="caution">
    <text evidence="2">The sequence shown here is derived from an EMBL/GenBank/DDBJ whole genome shotgun (WGS) entry which is preliminary data.</text>
</comment>
<dbReference type="Proteomes" id="UP001301958">
    <property type="component" value="Unassembled WGS sequence"/>
</dbReference>
<evidence type="ECO:0000313" key="2">
    <source>
        <dbReference type="EMBL" id="KAK4231598.1"/>
    </source>
</evidence>
<reference evidence="2" key="2">
    <citation type="submission" date="2023-05" db="EMBL/GenBank/DDBJ databases">
        <authorList>
            <consortium name="Lawrence Berkeley National Laboratory"/>
            <person name="Steindorff A."/>
            <person name="Hensen N."/>
            <person name="Bonometti L."/>
            <person name="Westerberg I."/>
            <person name="Brannstrom I.O."/>
            <person name="Guillou S."/>
            <person name="Cros-Aarteil S."/>
            <person name="Calhoun S."/>
            <person name="Haridas S."/>
            <person name="Kuo A."/>
            <person name="Mondo S."/>
            <person name="Pangilinan J."/>
            <person name="Riley R."/>
            <person name="Labutti K."/>
            <person name="Andreopoulos B."/>
            <person name="Lipzen A."/>
            <person name="Chen C."/>
            <person name="Yanf M."/>
            <person name="Daum C."/>
            <person name="Ng V."/>
            <person name="Clum A."/>
            <person name="Ohm R."/>
            <person name="Martin F."/>
            <person name="Silar P."/>
            <person name="Natvig D."/>
            <person name="Lalanne C."/>
            <person name="Gautier V."/>
            <person name="Ament-Velasquez S.L."/>
            <person name="Kruys A."/>
            <person name="Hutchinson M.I."/>
            <person name="Powell A.J."/>
            <person name="Barry K."/>
            <person name="Miller A.N."/>
            <person name="Grigoriev I.V."/>
            <person name="Debuchy R."/>
            <person name="Gladieux P."/>
            <person name="Thoren M.H."/>
            <person name="Johannesson H."/>
        </authorList>
    </citation>
    <scope>NUCLEOTIDE SEQUENCE</scope>
    <source>
        <strain evidence="2">CBS 990.96</strain>
    </source>
</reference>
<sequence length="346" mass="37993">MAAVAYQHQTPAHQSTPPSSIYNDNVQPEQQKPFNAAWQQQAGSFTPPSSQSPPPNTVQQQPPPQTSPATKIIQKQTPQPLPPNTAQQAPPQTSPAQNTVQQQQQQPLPQNTIQQQPPPQTSPAQNTVQQQQPQPFPPNIIQQQPPPQTSTTQNRIQKQAPQPLPPNTAQQPPLQTSPPPITAHQQQQSIPNSYDEPVASVETMEETSKLPSVLQNFGFTLQTLNIKIEPIRPLPHFIQKLTAMRRRVKYISSLSNPLSACHEPMDINIPLSGKYFGQNLNGSYGGKATGMLLAECELKPPPPPLPPPLPPEQNGVSPDIPGLALLVRYQWAGRVSDIDLAALYYF</sequence>
<evidence type="ECO:0000256" key="1">
    <source>
        <dbReference type="SAM" id="MobiDB-lite"/>
    </source>
</evidence>
<feature type="compositionally biased region" description="Polar residues" evidence="1">
    <location>
        <begin position="7"/>
        <end position="43"/>
    </location>
</feature>
<feature type="compositionally biased region" description="Low complexity" evidence="1">
    <location>
        <begin position="122"/>
        <end position="133"/>
    </location>
</feature>
<feature type="compositionally biased region" description="Low complexity" evidence="1">
    <location>
        <begin position="84"/>
        <end position="115"/>
    </location>
</feature>
<organism evidence="2 3">
    <name type="scientific">Podospora fimiseda</name>
    <dbReference type="NCBI Taxonomy" id="252190"/>
    <lineage>
        <taxon>Eukaryota</taxon>
        <taxon>Fungi</taxon>
        <taxon>Dikarya</taxon>
        <taxon>Ascomycota</taxon>
        <taxon>Pezizomycotina</taxon>
        <taxon>Sordariomycetes</taxon>
        <taxon>Sordariomycetidae</taxon>
        <taxon>Sordariales</taxon>
        <taxon>Podosporaceae</taxon>
        <taxon>Podospora</taxon>
    </lineage>
</organism>
<keyword evidence="3" id="KW-1185">Reference proteome</keyword>
<feature type="region of interest" description="Disordered" evidence="1">
    <location>
        <begin position="1"/>
        <end position="203"/>
    </location>
</feature>
<feature type="compositionally biased region" description="Polar residues" evidence="1">
    <location>
        <begin position="183"/>
        <end position="192"/>
    </location>
</feature>
<dbReference type="AlphaFoldDB" id="A0AAN7BXR4"/>
<protein>
    <submittedName>
        <fullName evidence="2">Uncharacterized protein</fullName>
    </submittedName>
</protein>